<sequence>MSGTAPSDPAPSRHILGNEQKSLDSNQHGQAQNIIDETKDTYGPASIDRNIGENIDKGKVRGKLSDRVDDLVNQTLGSEGDSGTEKKAERLNERGFKVGERPGGADLHSLAKGKQP</sequence>
<organism evidence="2 3">
    <name type="scientific">Thelonectria olida</name>
    <dbReference type="NCBI Taxonomy" id="1576542"/>
    <lineage>
        <taxon>Eukaryota</taxon>
        <taxon>Fungi</taxon>
        <taxon>Dikarya</taxon>
        <taxon>Ascomycota</taxon>
        <taxon>Pezizomycotina</taxon>
        <taxon>Sordariomycetes</taxon>
        <taxon>Hypocreomycetidae</taxon>
        <taxon>Hypocreales</taxon>
        <taxon>Nectriaceae</taxon>
        <taxon>Thelonectria</taxon>
    </lineage>
</organism>
<evidence type="ECO:0000313" key="3">
    <source>
        <dbReference type="Proteomes" id="UP000777438"/>
    </source>
</evidence>
<protein>
    <submittedName>
        <fullName evidence="2">Uncharacterized protein</fullName>
    </submittedName>
</protein>
<feature type="compositionally biased region" description="Basic and acidic residues" evidence="1">
    <location>
        <begin position="83"/>
        <end position="100"/>
    </location>
</feature>
<accession>A0A9P9AMH2</accession>
<reference evidence="2 3" key="1">
    <citation type="journal article" date="2021" name="Nat. Commun.">
        <title>Genetic determinants of endophytism in the Arabidopsis root mycobiome.</title>
        <authorList>
            <person name="Mesny F."/>
            <person name="Miyauchi S."/>
            <person name="Thiergart T."/>
            <person name="Pickel B."/>
            <person name="Atanasova L."/>
            <person name="Karlsson M."/>
            <person name="Huettel B."/>
            <person name="Barry K.W."/>
            <person name="Haridas S."/>
            <person name="Chen C."/>
            <person name="Bauer D."/>
            <person name="Andreopoulos W."/>
            <person name="Pangilinan J."/>
            <person name="LaButti K."/>
            <person name="Riley R."/>
            <person name="Lipzen A."/>
            <person name="Clum A."/>
            <person name="Drula E."/>
            <person name="Henrissat B."/>
            <person name="Kohler A."/>
            <person name="Grigoriev I.V."/>
            <person name="Martin F.M."/>
            <person name="Hacquard S."/>
        </authorList>
    </citation>
    <scope>NUCLEOTIDE SEQUENCE [LARGE SCALE GENOMIC DNA]</scope>
    <source>
        <strain evidence="2 3">MPI-CAGE-CH-0241</strain>
    </source>
</reference>
<evidence type="ECO:0000256" key="1">
    <source>
        <dbReference type="SAM" id="MobiDB-lite"/>
    </source>
</evidence>
<dbReference type="AlphaFoldDB" id="A0A9P9AMH2"/>
<gene>
    <name evidence="2" type="ORF">B0T10DRAFT_550119</name>
</gene>
<dbReference type="EMBL" id="JAGPYM010000016">
    <property type="protein sequence ID" value="KAH6886359.1"/>
    <property type="molecule type" value="Genomic_DNA"/>
</dbReference>
<name>A0A9P9AMH2_9HYPO</name>
<dbReference type="OrthoDB" id="4132874at2759"/>
<keyword evidence="3" id="KW-1185">Reference proteome</keyword>
<evidence type="ECO:0000313" key="2">
    <source>
        <dbReference type="EMBL" id="KAH6886359.1"/>
    </source>
</evidence>
<comment type="caution">
    <text evidence="2">The sequence shown here is derived from an EMBL/GenBank/DDBJ whole genome shotgun (WGS) entry which is preliminary data.</text>
</comment>
<proteinExistence type="predicted"/>
<feature type="compositionally biased region" description="Polar residues" evidence="1">
    <location>
        <begin position="19"/>
        <end position="35"/>
    </location>
</feature>
<feature type="region of interest" description="Disordered" evidence="1">
    <location>
        <begin position="74"/>
        <end position="116"/>
    </location>
</feature>
<feature type="region of interest" description="Disordered" evidence="1">
    <location>
        <begin position="1"/>
        <end position="54"/>
    </location>
</feature>
<dbReference type="Proteomes" id="UP000777438">
    <property type="component" value="Unassembled WGS sequence"/>
</dbReference>